<accession>A0AAD9J595</accession>
<dbReference type="AlphaFoldDB" id="A0AAD9J595"/>
<evidence type="ECO:0000313" key="1">
    <source>
        <dbReference type="EMBL" id="KAK2146301.1"/>
    </source>
</evidence>
<reference evidence="1" key="1">
    <citation type="journal article" date="2023" name="Mol. Biol. Evol.">
        <title>Third-Generation Sequencing Reveals the Adaptive Role of the Epigenome in Three Deep-Sea Polychaetes.</title>
        <authorList>
            <person name="Perez M."/>
            <person name="Aroh O."/>
            <person name="Sun Y."/>
            <person name="Lan Y."/>
            <person name="Juniper S.K."/>
            <person name="Young C.R."/>
            <person name="Angers B."/>
            <person name="Qian P.Y."/>
        </authorList>
    </citation>
    <scope>NUCLEOTIDE SEQUENCE</scope>
    <source>
        <strain evidence="1">P08H-3</strain>
    </source>
</reference>
<gene>
    <name evidence="1" type="ORF">LSH36_617g01000</name>
</gene>
<dbReference type="Proteomes" id="UP001208570">
    <property type="component" value="Unassembled WGS sequence"/>
</dbReference>
<sequence length="102" mass="11868">MSIVCKHPIPNWRERTESLSVPYSGCHISLNKTKRLGMSIINYGFQYHSFSIDNTPIQSIQSVNIAKYSLHSKELEDRIHTIRMTWKRSRQKGSALHIRKGK</sequence>
<comment type="caution">
    <text evidence="1">The sequence shown here is derived from an EMBL/GenBank/DDBJ whole genome shotgun (WGS) entry which is preliminary data.</text>
</comment>
<evidence type="ECO:0000313" key="2">
    <source>
        <dbReference type="Proteomes" id="UP001208570"/>
    </source>
</evidence>
<protein>
    <submittedName>
        <fullName evidence="1">Uncharacterized protein</fullName>
    </submittedName>
</protein>
<dbReference type="EMBL" id="JAODUP010000617">
    <property type="protein sequence ID" value="KAK2146301.1"/>
    <property type="molecule type" value="Genomic_DNA"/>
</dbReference>
<organism evidence="1 2">
    <name type="scientific">Paralvinella palmiformis</name>
    <dbReference type="NCBI Taxonomy" id="53620"/>
    <lineage>
        <taxon>Eukaryota</taxon>
        <taxon>Metazoa</taxon>
        <taxon>Spiralia</taxon>
        <taxon>Lophotrochozoa</taxon>
        <taxon>Annelida</taxon>
        <taxon>Polychaeta</taxon>
        <taxon>Sedentaria</taxon>
        <taxon>Canalipalpata</taxon>
        <taxon>Terebellida</taxon>
        <taxon>Terebelliformia</taxon>
        <taxon>Alvinellidae</taxon>
        <taxon>Paralvinella</taxon>
    </lineage>
</organism>
<proteinExistence type="predicted"/>
<keyword evidence="2" id="KW-1185">Reference proteome</keyword>
<name>A0AAD9J595_9ANNE</name>